<reference evidence="3" key="1">
    <citation type="submission" date="2020-06" db="EMBL/GenBank/DDBJ databases">
        <authorList>
            <consortium name="Plant Systems Biology data submission"/>
        </authorList>
    </citation>
    <scope>NUCLEOTIDE SEQUENCE</scope>
    <source>
        <strain evidence="3">D6</strain>
    </source>
</reference>
<evidence type="ECO:0000313" key="4">
    <source>
        <dbReference type="Proteomes" id="UP001153069"/>
    </source>
</evidence>
<name>A0A9N8H4B6_9STRA</name>
<feature type="coiled-coil region" evidence="1">
    <location>
        <begin position="448"/>
        <end position="517"/>
    </location>
</feature>
<sequence>MRDYSRYSQTPTKTKHKTNQNRSPPSANSAPPSANHVSHINTNNTPNGIHNNHSNNNPHAISAHSPANSSVASYPVTSGTTSSSTNTSNHLHHHHDHVSVYRQHPTTVTQSQVAVLNRHHQQQHHQQQHQHQHHPTAAKPLHHQQQQQHSQQQKRDAGSISTAATQSSNDHSPRSNSSDDPQQQQQQQQPYPNNRQPQHNKSPQHHATYPSQYSQQQSPPHLHHLQLLHQQHHSMTNATTPTSQQQPQHAPRDLNCLTPADALSLKRDGPEATIVQLRQSLEEARLRDAAEKSNLAKSDATILELRSSVRQLKRQLEKLDTDARQKHADLQVAKQQLQALKQQKHDNMNSLSKEGTVGELQVQLDRAHAQILTADMVRKELEDTLEAEQYTWELRVQDQERTIVELQQEAGVLQEDLEQCRQQWKQADEEWTHKVQQLELSLREGNSNVQLKDKLRQVEEERNELQTCLDEALQELEAVDAELGNNNNNNSTELQQLRHENQRLQETVQQQRALQQAQQLQQGDADFDTLEGLQHLYRWLLERSQEGGEEKKNDTMPQTSPELLDAIHRVLETMPSMTSDRHHHDGQHKVPELEAQIRAYHADLQARDQAGVELRTNLQEAVALIKPLQDAVDKANQQKADLQQEIERLRADHEMEAKEMQDELRMCQENLRQREQECDQLHHDIHRLQIEVEDAKGLAQARQTLQGLSPTAAAAAAAAAKIRPPLEQPQELSSLSKARADLKAKRAQEQTLRSLLQDAQNRFHSLNQQNQNVEAMNQQLQGRLRDVQEHSGDGVAGDVDHVQDLEQQLSTLKASLEEKSREIERLTEQAQHPSAEMTQRTQELETQLTKTENELKHKLQSEKILNKSLKEALGLLKPLKNHLEEAEAENKEMSKEVKMLRRKITSMEISGMGTVLASPNGVNHSNNQSPQGAEDTPVSSNQSDEKIIREKEQLEETVRHLEQENSQLHDALDELSRMNNGNLNSGNANNIGASMVSGKAENRLNQEIVELKSRYEVTQSRLEDAYVENHTLVEALKEKEESEKDAIEGMRILREKLRKTEMDLQNAKYIATSALVKVEHSKSLENNISMNSAFETESHTVLSLEEKAIELDLMAAAGLSPTSSAQSPKNGPKPRQFHPNQHQHHPQQQQQPYSFVSSGGQPNIHKHGGGTNGQSNGWAGKRSRLADF</sequence>
<feature type="coiled-coil region" evidence="1">
    <location>
        <begin position="742"/>
        <end position="910"/>
    </location>
</feature>
<feature type="coiled-coil region" evidence="1">
    <location>
        <begin position="944"/>
        <end position="1021"/>
    </location>
</feature>
<gene>
    <name evidence="3" type="ORF">SEMRO_6_G005290.1</name>
</gene>
<feature type="region of interest" description="Disordered" evidence="2">
    <location>
        <begin position="231"/>
        <end position="255"/>
    </location>
</feature>
<comment type="caution">
    <text evidence="3">The sequence shown here is derived from an EMBL/GenBank/DDBJ whole genome shotgun (WGS) entry which is preliminary data.</text>
</comment>
<feature type="compositionally biased region" description="Polar residues" evidence="2">
    <location>
        <begin position="920"/>
        <end position="942"/>
    </location>
</feature>
<accession>A0A9N8H4B6</accession>
<feature type="compositionally biased region" description="Polar residues" evidence="2">
    <location>
        <begin position="1120"/>
        <end position="1129"/>
    </location>
</feature>
<feature type="coiled-coil region" evidence="1">
    <location>
        <begin position="625"/>
        <end position="691"/>
    </location>
</feature>
<feature type="compositionally biased region" description="Low complexity" evidence="2">
    <location>
        <begin position="77"/>
        <end position="89"/>
    </location>
</feature>
<feature type="compositionally biased region" description="Basic residues" evidence="2">
    <location>
        <begin position="117"/>
        <end position="142"/>
    </location>
</feature>
<feature type="compositionally biased region" description="Low complexity" evidence="2">
    <location>
        <begin position="209"/>
        <end position="219"/>
    </location>
</feature>
<evidence type="ECO:0000313" key="3">
    <source>
        <dbReference type="EMBL" id="CAB9496558.1"/>
    </source>
</evidence>
<feature type="compositionally biased region" description="Polar residues" evidence="2">
    <location>
        <begin position="66"/>
        <end position="76"/>
    </location>
</feature>
<organism evidence="3 4">
    <name type="scientific">Seminavis robusta</name>
    <dbReference type="NCBI Taxonomy" id="568900"/>
    <lineage>
        <taxon>Eukaryota</taxon>
        <taxon>Sar</taxon>
        <taxon>Stramenopiles</taxon>
        <taxon>Ochrophyta</taxon>
        <taxon>Bacillariophyta</taxon>
        <taxon>Bacillariophyceae</taxon>
        <taxon>Bacillariophycidae</taxon>
        <taxon>Naviculales</taxon>
        <taxon>Naviculaceae</taxon>
        <taxon>Seminavis</taxon>
    </lineage>
</organism>
<protein>
    <submittedName>
        <fullName evidence="3">BRCT domain protein</fullName>
    </submittedName>
</protein>
<feature type="compositionally biased region" description="Low complexity" evidence="2">
    <location>
        <begin position="167"/>
        <end position="197"/>
    </location>
</feature>
<dbReference type="AlphaFoldDB" id="A0A9N8H4B6"/>
<feature type="coiled-coil region" evidence="1">
    <location>
        <begin position="302"/>
        <end position="354"/>
    </location>
</feature>
<feature type="compositionally biased region" description="Low complexity" evidence="2">
    <location>
        <begin position="23"/>
        <end position="65"/>
    </location>
</feature>
<feature type="region of interest" description="Disordered" evidence="2">
    <location>
        <begin position="1120"/>
        <end position="1188"/>
    </location>
</feature>
<keyword evidence="4" id="KW-1185">Reference proteome</keyword>
<evidence type="ECO:0000256" key="1">
    <source>
        <dbReference type="SAM" id="Coils"/>
    </source>
</evidence>
<dbReference type="EMBL" id="CAICTM010000006">
    <property type="protein sequence ID" value="CAB9496558.1"/>
    <property type="molecule type" value="Genomic_DNA"/>
</dbReference>
<dbReference type="OrthoDB" id="47333at2759"/>
<keyword evidence="1" id="KW-0175">Coiled coil</keyword>
<feature type="region of interest" description="Disordered" evidence="2">
    <location>
        <begin position="914"/>
        <end position="944"/>
    </location>
</feature>
<proteinExistence type="predicted"/>
<dbReference type="Proteomes" id="UP001153069">
    <property type="component" value="Unassembled WGS sequence"/>
</dbReference>
<feature type="coiled-coil region" evidence="1">
    <location>
        <begin position="396"/>
        <end position="423"/>
    </location>
</feature>
<feature type="compositionally biased region" description="Polar residues" evidence="2">
    <location>
        <begin position="1"/>
        <end position="12"/>
    </location>
</feature>
<dbReference type="Gene3D" id="1.10.287.1490">
    <property type="match status" value="1"/>
</dbReference>
<feature type="compositionally biased region" description="Polar residues" evidence="2">
    <location>
        <begin position="235"/>
        <end position="248"/>
    </location>
</feature>
<evidence type="ECO:0000256" key="2">
    <source>
        <dbReference type="SAM" id="MobiDB-lite"/>
    </source>
</evidence>
<feature type="region of interest" description="Disordered" evidence="2">
    <location>
        <begin position="1"/>
        <end position="97"/>
    </location>
</feature>
<feature type="region of interest" description="Disordered" evidence="2">
    <location>
        <begin position="116"/>
        <end position="219"/>
    </location>
</feature>